<protein>
    <submittedName>
        <fullName evidence="2">Ig-like domain-containing protein</fullName>
    </submittedName>
</protein>
<proteinExistence type="predicted"/>
<dbReference type="InterPro" id="IPR003343">
    <property type="entry name" value="Big_2"/>
</dbReference>
<sequence>MTSKYEKTQGTVISVSAGEVSEANPIGVTWLAASCSTKELSYTGGQKADIEVTTLCSEEQEMTNGLKAPSEMTIGKNWSGYDAAQDSLMDAYEDDSRRAIRIVFPSGNGFAYLAEVRQNSWSAATSGIVSASYTLRIIGKPVRIYAVNIPVTGVTLDKSTASVVAGASLTLTPTIAPASATNRGVTWTSSAPGTVMVTNKGVITGLTPGTSTITVKTTDGAKTATCVVTVTAA</sequence>
<gene>
    <name evidence="2" type="ORF">H8J20_17100</name>
</gene>
<dbReference type="Pfam" id="PF02368">
    <property type="entry name" value="Big_2"/>
    <property type="match status" value="1"/>
</dbReference>
<dbReference type="PROSITE" id="PS51257">
    <property type="entry name" value="PROKAR_LIPOPROTEIN"/>
    <property type="match status" value="1"/>
</dbReference>
<dbReference type="Gene3D" id="4.10.410.40">
    <property type="match status" value="1"/>
</dbReference>
<dbReference type="EMBL" id="JACNYO010000018">
    <property type="protein sequence ID" value="MBC3213865.1"/>
    <property type="molecule type" value="Genomic_DNA"/>
</dbReference>
<accession>A0AAW3WT07</accession>
<dbReference type="SMART" id="SM00635">
    <property type="entry name" value="BID_2"/>
    <property type="match status" value="1"/>
</dbReference>
<dbReference type="Gene3D" id="2.60.40.1080">
    <property type="match status" value="1"/>
</dbReference>
<dbReference type="Pfam" id="PF16460">
    <property type="entry name" value="Phage_TTP_11"/>
    <property type="match status" value="1"/>
</dbReference>
<organism evidence="2 3">
    <name type="scientific">Serratia fonticola</name>
    <dbReference type="NCBI Taxonomy" id="47917"/>
    <lineage>
        <taxon>Bacteria</taxon>
        <taxon>Pseudomonadati</taxon>
        <taxon>Pseudomonadota</taxon>
        <taxon>Gammaproteobacteria</taxon>
        <taxon>Enterobacterales</taxon>
        <taxon>Yersiniaceae</taxon>
        <taxon>Serratia</taxon>
    </lineage>
</organism>
<evidence type="ECO:0000313" key="3">
    <source>
        <dbReference type="Proteomes" id="UP000659084"/>
    </source>
</evidence>
<evidence type="ECO:0000313" key="2">
    <source>
        <dbReference type="EMBL" id="MBC3213865.1"/>
    </source>
</evidence>
<dbReference type="AlphaFoldDB" id="A0AAW3WT07"/>
<dbReference type="InterPro" id="IPR032495">
    <property type="entry name" value="Phage_TTP_11"/>
</dbReference>
<dbReference type="SUPFAM" id="SSF49373">
    <property type="entry name" value="Invasin/intimin cell-adhesion fragments"/>
    <property type="match status" value="1"/>
</dbReference>
<name>A0AAW3WT07_SERFO</name>
<feature type="domain" description="BIG2" evidence="1">
    <location>
        <begin position="150"/>
        <end position="227"/>
    </location>
</feature>
<dbReference type="InterPro" id="IPR008964">
    <property type="entry name" value="Invasin/intimin_cell_adhesion"/>
</dbReference>
<comment type="caution">
    <text evidence="2">The sequence shown here is derived from an EMBL/GenBank/DDBJ whole genome shotgun (WGS) entry which is preliminary data.</text>
</comment>
<evidence type="ECO:0000259" key="1">
    <source>
        <dbReference type="SMART" id="SM00635"/>
    </source>
</evidence>
<dbReference type="Proteomes" id="UP000659084">
    <property type="component" value="Unassembled WGS sequence"/>
</dbReference>
<reference evidence="2" key="1">
    <citation type="submission" date="2020-08" db="EMBL/GenBank/DDBJ databases">
        <title>Food and environmental bacterial isolates.</title>
        <authorList>
            <person name="Richter L."/>
            <person name="Du Plessis E.M."/>
            <person name="Duvenage S."/>
            <person name="Allam M."/>
            <person name="Korsten L."/>
        </authorList>
    </citation>
    <scope>NUCLEOTIDE SEQUENCE</scope>
    <source>
        <strain evidence="2">UPMP2127</strain>
    </source>
</reference>